<dbReference type="Proteomes" id="UP000044602">
    <property type="component" value="Unassembled WGS sequence"/>
</dbReference>
<gene>
    <name evidence="7" type="ORF">BN1708_012135</name>
</gene>
<comment type="subcellular location">
    <subcellularLocation>
        <location evidence="1">Membrane</location>
        <topology evidence="1">Multi-pass membrane protein</topology>
    </subcellularLocation>
</comment>
<dbReference type="Gene3D" id="1.20.1070.10">
    <property type="entry name" value="Rhodopsin 7-helix transmembrane proteins"/>
    <property type="match status" value="1"/>
</dbReference>
<accession>A0A0G4L6M3</accession>
<dbReference type="GO" id="GO:0007189">
    <property type="term" value="P:adenylate cyclase-activating G protein-coupled receptor signaling pathway"/>
    <property type="evidence" value="ECO:0007669"/>
    <property type="project" value="TreeGrafter"/>
</dbReference>
<feature type="transmembrane region" description="Helical" evidence="6">
    <location>
        <begin position="331"/>
        <end position="353"/>
    </location>
</feature>
<keyword evidence="2 6" id="KW-0812">Transmembrane</keyword>
<dbReference type="PANTHER" id="PTHR23112:SF37">
    <property type="entry name" value="G PROTEIN-COUPLED RECEPTOR GPR1"/>
    <property type="match status" value="1"/>
</dbReference>
<evidence type="ECO:0000313" key="8">
    <source>
        <dbReference type="Proteomes" id="UP000044602"/>
    </source>
</evidence>
<evidence type="ECO:0000256" key="3">
    <source>
        <dbReference type="ARBA" id="ARBA00022989"/>
    </source>
</evidence>
<dbReference type="GO" id="GO:0005886">
    <property type="term" value="C:plasma membrane"/>
    <property type="evidence" value="ECO:0007669"/>
    <property type="project" value="TreeGrafter"/>
</dbReference>
<keyword evidence="8" id="KW-1185">Reference proteome</keyword>
<keyword evidence="4 6" id="KW-0472">Membrane</keyword>
<evidence type="ECO:0000256" key="6">
    <source>
        <dbReference type="SAM" id="Phobius"/>
    </source>
</evidence>
<evidence type="ECO:0000313" key="7">
    <source>
        <dbReference type="EMBL" id="CRK17638.1"/>
    </source>
</evidence>
<evidence type="ECO:0000256" key="4">
    <source>
        <dbReference type="ARBA" id="ARBA00023136"/>
    </source>
</evidence>
<dbReference type="InterPro" id="IPR000276">
    <property type="entry name" value="GPCR_Rhodpsn"/>
</dbReference>
<dbReference type="SUPFAM" id="SSF81321">
    <property type="entry name" value="Family A G protein-coupled receptor-like"/>
    <property type="match status" value="1"/>
</dbReference>
<protein>
    <submittedName>
        <fullName evidence="7">Uncharacterized protein</fullName>
    </submittedName>
</protein>
<evidence type="ECO:0000256" key="2">
    <source>
        <dbReference type="ARBA" id="ARBA00022692"/>
    </source>
</evidence>
<dbReference type="AlphaFoldDB" id="A0A0G4L6M3"/>
<proteinExistence type="predicted"/>
<dbReference type="CDD" id="cd00637">
    <property type="entry name" value="7tm_classA_rhodopsin-like"/>
    <property type="match status" value="1"/>
</dbReference>
<feature type="compositionally biased region" description="Gly residues" evidence="5">
    <location>
        <begin position="439"/>
        <end position="453"/>
    </location>
</feature>
<sequence>MSEPHLVVRGDDSILSLAPLPAVLHRGLVAVSFFGFLSFISSVALLFFLLFKLVRWQLRPIDLASGTNPKATPVLDHELPDEHLCPQMEVPAPQEEVTTVWGRLRRDPPNQFLVLILNLLFADIQQALAFLLNAAWLRKDAIRAGTSMCWAQGWFVSTGDLASSVFIFLIAMHTYLGVVRGHRMATWAFYTTIIGGWAFTYLTAIIGVIITNNGASVGGLYVRAGAWCWINSAYQDIRLFLHYLWIFLSLGITSAFYILIFFHIRKATLAASREGHQGHNKQNLAAPLHRRSLIDHASQRTFLLYPFIYVICTTPLAAGRVASMAGATPSLAYFCFSGSMIACNGWLDVLLYATTRRSIVFSDLPPSQDTGLETFAFMRTPPNRRFGNVVFVAGGAENMVNDDYRGHSRGGRKKLGSLGKLTRLRGEAGSSEDSLQGPGQQGSGGGSSGGGAGLAIQMETVTSVVVEMDHHGLESRSGTGTGRKGSLASDAVSIDSRV</sequence>
<dbReference type="Pfam" id="PF00001">
    <property type="entry name" value="7tm_1"/>
    <property type="match status" value="1"/>
</dbReference>
<feature type="transmembrane region" description="Helical" evidence="6">
    <location>
        <begin position="187"/>
        <end position="210"/>
    </location>
</feature>
<dbReference type="PANTHER" id="PTHR23112">
    <property type="entry name" value="G PROTEIN-COUPLED RECEPTOR 157-RELATED"/>
    <property type="match status" value="1"/>
</dbReference>
<name>A0A0G4L6M3_VERLO</name>
<organism evidence="7 8">
    <name type="scientific">Verticillium longisporum</name>
    <name type="common">Verticillium dahliae var. longisporum</name>
    <dbReference type="NCBI Taxonomy" id="100787"/>
    <lineage>
        <taxon>Eukaryota</taxon>
        <taxon>Fungi</taxon>
        <taxon>Dikarya</taxon>
        <taxon>Ascomycota</taxon>
        <taxon>Pezizomycotina</taxon>
        <taxon>Sordariomycetes</taxon>
        <taxon>Hypocreomycetidae</taxon>
        <taxon>Glomerellales</taxon>
        <taxon>Plectosphaerellaceae</taxon>
        <taxon>Verticillium</taxon>
    </lineage>
</organism>
<feature type="transmembrane region" description="Helical" evidence="6">
    <location>
        <begin position="302"/>
        <end position="319"/>
    </location>
</feature>
<dbReference type="GO" id="GO:0004930">
    <property type="term" value="F:G protein-coupled receptor activity"/>
    <property type="evidence" value="ECO:0007669"/>
    <property type="project" value="InterPro"/>
</dbReference>
<feature type="transmembrane region" description="Helical" evidence="6">
    <location>
        <begin position="243"/>
        <end position="264"/>
    </location>
</feature>
<feature type="transmembrane region" description="Helical" evidence="6">
    <location>
        <begin position="27"/>
        <end position="51"/>
    </location>
</feature>
<feature type="region of interest" description="Disordered" evidence="5">
    <location>
        <begin position="426"/>
        <end position="453"/>
    </location>
</feature>
<dbReference type="STRING" id="100787.A0A0G4L6M3"/>
<keyword evidence="3 6" id="KW-1133">Transmembrane helix</keyword>
<feature type="transmembrane region" description="Helical" evidence="6">
    <location>
        <begin position="112"/>
        <end position="134"/>
    </location>
</feature>
<feature type="region of interest" description="Disordered" evidence="5">
    <location>
        <begin position="465"/>
        <end position="498"/>
    </location>
</feature>
<reference evidence="7 8" key="1">
    <citation type="submission" date="2015-05" db="EMBL/GenBank/DDBJ databases">
        <authorList>
            <person name="Wang D.B."/>
            <person name="Wang M."/>
        </authorList>
    </citation>
    <scope>NUCLEOTIDE SEQUENCE [LARGE SCALE GENOMIC DNA]</scope>
    <source>
        <strain evidence="7">VL1</strain>
    </source>
</reference>
<evidence type="ECO:0000256" key="1">
    <source>
        <dbReference type="ARBA" id="ARBA00004141"/>
    </source>
</evidence>
<evidence type="ECO:0000256" key="5">
    <source>
        <dbReference type="SAM" id="MobiDB-lite"/>
    </source>
</evidence>
<dbReference type="EMBL" id="CVQH01008779">
    <property type="protein sequence ID" value="CRK17638.1"/>
    <property type="molecule type" value="Genomic_DNA"/>
</dbReference>
<feature type="transmembrane region" description="Helical" evidence="6">
    <location>
        <begin position="154"/>
        <end position="175"/>
    </location>
</feature>